<proteinExistence type="predicted"/>
<feature type="domain" description="Methyltransferase" evidence="5">
    <location>
        <begin position="62"/>
        <end position="132"/>
    </location>
</feature>
<dbReference type="InterPro" id="IPR041698">
    <property type="entry name" value="Methyltransf_25"/>
</dbReference>
<evidence type="ECO:0000259" key="5">
    <source>
        <dbReference type="Pfam" id="PF13649"/>
    </source>
</evidence>
<sequence length="195" mass="22339">MISYILYLIVIFLILIFIAFVAIYLIGLIYSSFKGSPYVPTKRKVLRNILKRAGLKKGQTFIDIGCGDGRIIEEAVSTFGAIGTGIDINPLLIWRARFRALLKPNGNRVNYFVVNILDYDFTGFDLIYVFLMPELIDKISGKLEQAVLNKATVISHGFKVNKLEKYLKETIPSKTFPTYIYRKIRSTKHETRNNF</sequence>
<dbReference type="GO" id="GO:0016279">
    <property type="term" value="F:protein-lysine N-methyltransferase activity"/>
    <property type="evidence" value="ECO:0007669"/>
    <property type="project" value="InterPro"/>
</dbReference>
<dbReference type="Proteomes" id="UP000177199">
    <property type="component" value="Unassembled WGS sequence"/>
</dbReference>
<evidence type="ECO:0000256" key="3">
    <source>
        <dbReference type="ARBA" id="ARBA00022691"/>
    </source>
</evidence>
<dbReference type="InterPro" id="IPR026170">
    <property type="entry name" value="FAM173A/B"/>
</dbReference>
<dbReference type="AlphaFoldDB" id="A0A1F7HK12"/>
<comment type="caution">
    <text evidence="6">The sequence shown here is derived from an EMBL/GenBank/DDBJ whole genome shotgun (WGS) entry which is preliminary data.</text>
</comment>
<reference evidence="6 7" key="1">
    <citation type="journal article" date="2016" name="Nat. Commun.">
        <title>Thousands of microbial genomes shed light on interconnected biogeochemical processes in an aquifer system.</title>
        <authorList>
            <person name="Anantharaman K."/>
            <person name="Brown C.T."/>
            <person name="Hug L.A."/>
            <person name="Sharon I."/>
            <person name="Castelle C.J."/>
            <person name="Probst A.J."/>
            <person name="Thomas B.C."/>
            <person name="Singh A."/>
            <person name="Wilkins M.J."/>
            <person name="Karaoz U."/>
            <person name="Brodie E.L."/>
            <person name="Williams K.H."/>
            <person name="Hubbard S.S."/>
            <person name="Banfield J.F."/>
        </authorList>
    </citation>
    <scope>NUCLEOTIDE SEQUENCE [LARGE SCALE GENOMIC DNA]</scope>
</reference>
<dbReference type="Pfam" id="PF13649">
    <property type="entry name" value="Methyltransf_25"/>
    <property type="match status" value="1"/>
</dbReference>
<dbReference type="PANTHER" id="PTHR13610:SF9">
    <property type="entry name" value="FI06469P"/>
    <property type="match status" value="1"/>
</dbReference>
<dbReference type="GO" id="GO:0032259">
    <property type="term" value="P:methylation"/>
    <property type="evidence" value="ECO:0007669"/>
    <property type="project" value="UniProtKB-KW"/>
</dbReference>
<feature type="transmembrane region" description="Helical" evidence="4">
    <location>
        <begin position="6"/>
        <end position="33"/>
    </location>
</feature>
<evidence type="ECO:0000256" key="1">
    <source>
        <dbReference type="ARBA" id="ARBA00022603"/>
    </source>
</evidence>
<gene>
    <name evidence="6" type="ORF">A3F29_04745</name>
</gene>
<keyword evidence="3" id="KW-0949">S-adenosyl-L-methionine</keyword>
<dbReference type="CDD" id="cd02440">
    <property type="entry name" value="AdoMet_MTases"/>
    <property type="match status" value="1"/>
</dbReference>
<keyword evidence="4" id="KW-0472">Membrane</keyword>
<organism evidence="6 7">
    <name type="scientific">Candidatus Roizmanbacteria bacterium RIFCSPHIGHO2_12_FULL_33_9</name>
    <dbReference type="NCBI Taxonomy" id="1802045"/>
    <lineage>
        <taxon>Bacteria</taxon>
        <taxon>Candidatus Roizmaniibacteriota</taxon>
    </lineage>
</organism>
<protein>
    <recommendedName>
        <fullName evidence="5">Methyltransferase domain-containing protein</fullName>
    </recommendedName>
</protein>
<keyword evidence="4" id="KW-1133">Transmembrane helix</keyword>
<accession>A0A1F7HK12</accession>
<dbReference type="PANTHER" id="PTHR13610">
    <property type="entry name" value="METHYLTRANSFERASE DOMAIN-CONTAINING PROTEIN"/>
    <property type="match status" value="1"/>
</dbReference>
<evidence type="ECO:0000313" key="6">
    <source>
        <dbReference type="EMBL" id="OGK31112.1"/>
    </source>
</evidence>
<evidence type="ECO:0000313" key="7">
    <source>
        <dbReference type="Proteomes" id="UP000177199"/>
    </source>
</evidence>
<dbReference type="InterPro" id="IPR029063">
    <property type="entry name" value="SAM-dependent_MTases_sf"/>
</dbReference>
<evidence type="ECO:0000256" key="4">
    <source>
        <dbReference type="SAM" id="Phobius"/>
    </source>
</evidence>
<dbReference type="SUPFAM" id="SSF53335">
    <property type="entry name" value="S-adenosyl-L-methionine-dependent methyltransferases"/>
    <property type="match status" value="1"/>
</dbReference>
<dbReference type="Gene3D" id="3.40.50.150">
    <property type="entry name" value="Vaccinia Virus protein VP39"/>
    <property type="match status" value="1"/>
</dbReference>
<keyword evidence="4" id="KW-0812">Transmembrane</keyword>
<keyword evidence="1" id="KW-0489">Methyltransferase</keyword>
<name>A0A1F7HK12_9BACT</name>
<keyword evidence="2" id="KW-0808">Transferase</keyword>
<dbReference type="EMBL" id="MFZV01000022">
    <property type="protein sequence ID" value="OGK31112.1"/>
    <property type="molecule type" value="Genomic_DNA"/>
</dbReference>
<evidence type="ECO:0000256" key="2">
    <source>
        <dbReference type="ARBA" id="ARBA00022679"/>
    </source>
</evidence>